<protein>
    <submittedName>
        <fullName evidence="1">Uncharacterized protein</fullName>
    </submittedName>
</protein>
<proteinExistence type="predicted"/>
<dbReference type="EMBL" id="CM056742">
    <property type="protein sequence ID" value="KAJ8678792.1"/>
    <property type="molecule type" value="Genomic_DNA"/>
</dbReference>
<name>A0ACC2P8L7_9HYME</name>
<sequence>MLFNATVSCQRDPAIPAPIATYILGKYCHSIPNALHMCLYPWRNIDGRYRRREKMARSDDVWEGGPLDRSGIRPSLSTNAIGRGLLLLLQNLIDFTDSSMCPLPYMVLEEKSLFTFSNTYDGLSRYSGSQPLTLIELPASIRLPVYEDPKLKVSMYLIGP</sequence>
<accession>A0ACC2P8L7</accession>
<keyword evidence="2" id="KW-1185">Reference proteome</keyword>
<evidence type="ECO:0000313" key="2">
    <source>
        <dbReference type="Proteomes" id="UP001239111"/>
    </source>
</evidence>
<comment type="caution">
    <text evidence="1">The sequence shown here is derived from an EMBL/GenBank/DDBJ whole genome shotgun (WGS) entry which is preliminary data.</text>
</comment>
<evidence type="ECO:0000313" key="1">
    <source>
        <dbReference type="EMBL" id="KAJ8678792.1"/>
    </source>
</evidence>
<dbReference type="Proteomes" id="UP001239111">
    <property type="component" value="Chromosome 2"/>
</dbReference>
<reference evidence="1" key="1">
    <citation type="submission" date="2023-04" db="EMBL/GenBank/DDBJ databases">
        <title>A chromosome-level genome assembly of the parasitoid wasp Eretmocerus hayati.</title>
        <authorList>
            <person name="Zhong Y."/>
            <person name="Liu S."/>
            <person name="Liu Y."/>
        </authorList>
    </citation>
    <scope>NUCLEOTIDE SEQUENCE</scope>
    <source>
        <strain evidence="1">ZJU_SS_LIU_2023</strain>
    </source>
</reference>
<organism evidence="1 2">
    <name type="scientific">Eretmocerus hayati</name>
    <dbReference type="NCBI Taxonomy" id="131215"/>
    <lineage>
        <taxon>Eukaryota</taxon>
        <taxon>Metazoa</taxon>
        <taxon>Ecdysozoa</taxon>
        <taxon>Arthropoda</taxon>
        <taxon>Hexapoda</taxon>
        <taxon>Insecta</taxon>
        <taxon>Pterygota</taxon>
        <taxon>Neoptera</taxon>
        <taxon>Endopterygota</taxon>
        <taxon>Hymenoptera</taxon>
        <taxon>Apocrita</taxon>
        <taxon>Proctotrupomorpha</taxon>
        <taxon>Chalcidoidea</taxon>
        <taxon>Aphelinidae</taxon>
        <taxon>Aphelininae</taxon>
        <taxon>Eretmocerus</taxon>
    </lineage>
</organism>
<gene>
    <name evidence="1" type="ORF">QAD02_014579</name>
</gene>